<dbReference type="GO" id="GO:0000266">
    <property type="term" value="P:mitochondrial fission"/>
    <property type="evidence" value="ECO:0007669"/>
    <property type="project" value="UniProtKB-UniRule"/>
</dbReference>
<dbReference type="GO" id="GO:0005777">
    <property type="term" value="C:peroxisome"/>
    <property type="evidence" value="ECO:0007669"/>
    <property type="project" value="UniProtKB-SubCell"/>
</dbReference>
<gene>
    <name evidence="12" type="primary">MFF</name>
    <name evidence="12" type="synonym">mffa</name>
</gene>
<accession>A0A8C4SV67</accession>
<feature type="coiled-coil region" evidence="10">
    <location>
        <begin position="182"/>
        <end position="209"/>
    </location>
</feature>
<keyword evidence="3 9" id="KW-1000">Mitochondrion outer membrane</keyword>
<organism evidence="12 13">
    <name type="scientific">Erpetoichthys calabaricus</name>
    <name type="common">Rope fish</name>
    <name type="synonym">Calamoichthys calabaricus</name>
    <dbReference type="NCBI Taxonomy" id="27687"/>
    <lineage>
        <taxon>Eukaryota</taxon>
        <taxon>Metazoa</taxon>
        <taxon>Chordata</taxon>
        <taxon>Craniata</taxon>
        <taxon>Vertebrata</taxon>
        <taxon>Euteleostomi</taxon>
        <taxon>Actinopterygii</taxon>
        <taxon>Polypteriformes</taxon>
        <taxon>Polypteridae</taxon>
        <taxon>Erpetoichthys</taxon>
    </lineage>
</organism>
<dbReference type="GO" id="GO:0005741">
    <property type="term" value="C:mitochondrial outer membrane"/>
    <property type="evidence" value="ECO:0007669"/>
    <property type="project" value="UniProtKB-SubCell"/>
</dbReference>
<dbReference type="GO" id="GO:0090141">
    <property type="term" value="P:positive regulation of mitochondrial fission"/>
    <property type="evidence" value="ECO:0007669"/>
    <property type="project" value="UniProtKB-UniRule"/>
</dbReference>
<evidence type="ECO:0000256" key="9">
    <source>
        <dbReference type="RuleBase" id="RU368040"/>
    </source>
</evidence>
<evidence type="ECO:0000256" key="7">
    <source>
        <dbReference type="ARBA" id="ARBA00023136"/>
    </source>
</evidence>
<comment type="function">
    <text evidence="9">Plays a role in mitochondrial and peroxisomal fission. Promotes the recruitment and association of the fission mediator dynamin-related protein 1 (DNM1L) to the mitochondrial surface.</text>
</comment>
<reference evidence="12" key="3">
    <citation type="submission" date="2025-09" db="UniProtKB">
        <authorList>
            <consortium name="Ensembl"/>
        </authorList>
    </citation>
    <scope>IDENTIFICATION</scope>
</reference>
<dbReference type="GO" id="GO:0006626">
    <property type="term" value="P:protein targeting to mitochondrion"/>
    <property type="evidence" value="ECO:0007669"/>
    <property type="project" value="TreeGrafter"/>
</dbReference>
<evidence type="ECO:0000256" key="1">
    <source>
        <dbReference type="ARBA" id="ARBA00009806"/>
    </source>
</evidence>
<reference evidence="12" key="1">
    <citation type="submission" date="2021-06" db="EMBL/GenBank/DDBJ databases">
        <authorList>
            <consortium name="Wellcome Sanger Institute Data Sharing"/>
        </authorList>
    </citation>
    <scope>NUCLEOTIDE SEQUENCE [LARGE SCALE GENOMIC DNA]</scope>
</reference>
<evidence type="ECO:0000256" key="3">
    <source>
        <dbReference type="ARBA" id="ARBA00022787"/>
    </source>
</evidence>
<evidence type="ECO:0000256" key="2">
    <source>
        <dbReference type="ARBA" id="ARBA00022692"/>
    </source>
</evidence>
<proteinExistence type="inferred from homology"/>
<feature type="transmembrane region" description="Helical" evidence="9">
    <location>
        <begin position="211"/>
        <end position="229"/>
    </location>
</feature>
<keyword evidence="5 10" id="KW-0175">Coiled coil</keyword>
<evidence type="ECO:0000259" key="11">
    <source>
        <dbReference type="Pfam" id="PF05644"/>
    </source>
</evidence>
<reference evidence="12" key="2">
    <citation type="submission" date="2025-08" db="UniProtKB">
        <authorList>
            <consortium name="Ensembl"/>
        </authorList>
    </citation>
    <scope>IDENTIFICATION</scope>
</reference>
<evidence type="ECO:0000313" key="12">
    <source>
        <dbReference type="Ensembl" id="ENSECRP00000020169.1"/>
    </source>
</evidence>
<keyword evidence="2 9" id="KW-0812">Transmembrane</keyword>
<evidence type="ECO:0000256" key="4">
    <source>
        <dbReference type="ARBA" id="ARBA00022989"/>
    </source>
</evidence>
<dbReference type="Proteomes" id="UP000694620">
    <property type="component" value="Chromosome 2"/>
</dbReference>
<evidence type="ECO:0000256" key="8">
    <source>
        <dbReference type="ARBA" id="ARBA00023140"/>
    </source>
</evidence>
<dbReference type="AlphaFoldDB" id="A0A8C4SV67"/>
<dbReference type="Ensembl" id="ENSECRT00000020603.1">
    <property type="protein sequence ID" value="ENSECRP00000020169.1"/>
    <property type="gene ID" value="ENSECRG00000013552.1"/>
</dbReference>
<keyword evidence="13" id="KW-1185">Reference proteome</keyword>
<keyword evidence="6 9" id="KW-0496">Mitochondrion</keyword>
<evidence type="ECO:0000256" key="5">
    <source>
        <dbReference type="ARBA" id="ARBA00023054"/>
    </source>
</evidence>
<dbReference type="GO" id="GO:0090314">
    <property type="term" value="P:positive regulation of protein targeting to membrane"/>
    <property type="evidence" value="ECO:0007669"/>
    <property type="project" value="UniProtKB-UniRule"/>
</dbReference>
<keyword evidence="4 9" id="KW-1133">Transmembrane helix</keyword>
<name>A0A8C4SV67_ERPCA</name>
<feature type="domain" description="Mff-like" evidence="11">
    <location>
        <begin position="13"/>
        <end position="160"/>
    </location>
</feature>
<comment type="similarity">
    <text evidence="1 9">Belongs to the Tango11 family.</text>
</comment>
<feature type="domain" description="Mff-like" evidence="11">
    <location>
        <begin position="161"/>
        <end position="231"/>
    </location>
</feature>
<dbReference type="GeneTree" id="ENSGT00390000009776"/>
<evidence type="ECO:0000256" key="6">
    <source>
        <dbReference type="ARBA" id="ARBA00023128"/>
    </source>
</evidence>
<protein>
    <recommendedName>
        <fullName evidence="9">Mitochondrial fission factor</fullName>
    </recommendedName>
</protein>
<keyword evidence="8 9" id="KW-0576">Peroxisome</keyword>
<sequence length="231" mass="26674">MNGAAFPSPTAEMAEISRIQYEIEYTEGISQRMRIPEKLKVAPTGSEDLQSGMEENHPSSVMMHVPERIVIAGDHEDSTYSRPRDLDLIQSTPLESLALKTPPRVLTLTERPLDFMDLERNVAQNPQNEEARPLGRLRRERSMSENAVRQNGQLVKNDSAYNLSACDTTLEGTPDDMTMVDATSLRRQIIKLNRRLQHLEEENKERTKREMIMYSITVAFWLINSWIWFRR</sequence>
<keyword evidence="7 9" id="KW-0472">Membrane</keyword>
<evidence type="ECO:0000256" key="10">
    <source>
        <dbReference type="SAM" id="Coils"/>
    </source>
</evidence>
<comment type="subcellular location">
    <subcellularLocation>
        <location evidence="9">Mitochondrion outer membrane</location>
        <topology evidence="9">Single-pass type IV membrane protein</topology>
    </subcellularLocation>
    <subcellularLocation>
        <location evidence="9">Peroxisome</location>
    </subcellularLocation>
</comment>
<dbReference type="PANTHER" id="PTHR16501:SF17">
    <property type="entry name" value="MITOCHONDRIAL FISSION FACTOR"/>
    <property type="match status" value="1"/>
</dbReference>
<dbReference type="PANTHER" id="PTHR16501">
    <property type="entry name" value="TRANSPORT AND GOLGI ORGANIZATION PROTEIN 11"/>
    <property type="match status" value="1"/>
</dbReference>
<evidence type="ECO:0000313" key="13">
    <source>
        <dbReference type="Proteomes" id="UP000694620"/>
    </source>
</evidence>
<dbReference type="InterPro" id="IPR039433">
    <property type="entry name" value="Mff-like_dom"/>
</dbReference>
<dbReference type="InterPro" id="IPR008518">
    <property type="entry name" value="Mff/Tango-11"/>
</dbReference>
<dbReference type="Pfam" id="PF05644">
    <property type="entry name" value="Miff"/>
    <property type="match status" value="2"/>
</dbReference>